<dbReference type="InterPro" id="IPR039518">
    <property type="entry name" value="WhiA_LAGLIDADG_dom"/>
</dbReference>
<evidence type="ECO:0000256" key="2">
    <source>
        <dbReference type="ARBA" id="ARBA00023125"/>
    </source>
</evidence>
<organism evidence="6 7">
    <name type="scientific">Granulicatella adiacens ATCC 49175</name>
    <dbReference type="NCBI Taxonomy" id="638301"/>
    <lineage>
        <taxon>Bacteria</taxon>
        <taxon>Bacillati</taxon>
        <taxon>Bacillota</taxon>
        <taxon>Bacilli</taxon>
        <taxon>Lactobacillales</taxon>
        <taxon>Carnobacteriaceae</taxon>
        <taxon>Granulicatella</taxon>
    </lineage>
</organism>
<dbReference type="AlphaFoldDB" id="C8NI84"/>
<dbReference type="PROSITE" id="PS50819">
    <property type="entry name" value="INTEIN_ENDONUCLEASE"/>
    <property type="match status" value="1"/>
</dbReference>
<reference evidence="6 7" key="1">
    <citation type="submission" date="2009-08" db="EMBL/GenBank/DDBJ databases">
        <authorList>
            <person name="Muzny D."/>
            <person name="Qin X."/>
            <person name="Deng J."/>
            <person name="Jiang H."/>
            <person name="Liu Y."/>
            <person name="Qu J."/>
            <person name="Song X.-Z."/>
            <person name="Zhang L."/>
            <person name="Thornton R."/>
            <person name="Coyle M."/>
            <person name="Francisco L."/>
            <person name="Jackson L."/>
            <person name="Javaid M."/>
            <person name="Korchina V."/>
            <person name="Kovar C."/>
            <person name="Mata R."/>
            <person name="Mathew T."/>
            <person name="Ngo R."/>
            <person name="Nguyen L."/>
            <person name="Nguyen N."/>
            <person name="Okwuonu G."/>
            <person name="Ongeri F."/>
            <person name="Pham C."/>
            <person name="Simmons D."/>
            <person name="Wilczek-Boney K."/>
            <person name="Hale W."/>
            <person name="Jakkamsetti A."/>
            <person name="Pham P."/>
            <person name="Ruth R."/>
            <person name="San Lucas F."/>
            <person name="Warren J."/>
            <person name="Zhang J."/>
            <person name="Zhao Z."/>
            <person name="Zhou C."/>
            <person name="Zhu D."/>
            <person name="Lee S."/>
            <person name="Bess C."/>
            <person name="Blankenburg K."/>
            <person name="Forbes L."/>
            <person name="Fu Q."/>
            <person name="Gubbala S."/>
            <person name="Hirani K."/>
            <person name="Jayaseelan J.C."/>
            <person name="Lara F."/>
            <person name="Munidasa M."/>
            <person name="Palculict T."/>
            <person name="Patil S."/>
            <person name="Pu L.-L."/>
            <person name="Saada N."/>
            <person name="Tang L."/>
            <person name="Weissenberger G."/>
            <person name="Zhu Y."/>
            <person name="Hemphill L."/>
            <person name="Shang Y."/>
            <person name="Youmans B."/>
            <person name="Ayvaz T."/>
            <person name="Ross M."/>
            <person name="Santibanez J."/>
            <person name="Aqrawi P."/>
            <person name="Gross S."/>
            <person name="Joshi V."/>
            <person name="Fowler G."/>
            <person name="Nazareth L."/>
            <person name="Reid J."/>
            <person name="Worley K."/>
            <person name="Petrosino J."/>
            <person name="Highlander S."/>
            <person name="Gibbs R."/>
        </authorList>
    </citation>
    <scope>NUCLEOTIDE SEQUENCE [LARGE SCALE GENOMIC DNA]</scope>
    <source>
        <strain evidence="6 7">ATCC 49175</strain>
    </source>
</reference>
<dbReference type="Pfam" id="PF10298">
    <property type="entry name" value="WhiA_N"/>
    <property type="match status" value="1"/>
</dbReference>
<name>C8NI84_9LACT</name>
<dbReference type="Pfam" id="PF14527">
    <property type="entry name" value="LAGLIDADG_WhiA"/>
    <property type="match status" value="1"/>
</dbReference>
<dbReference type="HOGENOM" id="CLU_053282_0_0_9"/>
<dbReference type="Gene3D" id="3.10.28.10">
    <property type="entry name" value="Homing endonucleases"/>
    <property type="match status" value="1"/>
</dbReference>
<comment type="caution">
    <text evidence="6">The sequence shown here is derived from an EMBL/GenBank/DDBJ whole genome shotgun (WGS) entry which is preliminary data.</text>
</comment>
<keyword evidence="2 4" id="KW-0238">DNA-binding</keyword>
<dbReference type="HAMAP" id="MF_01420">
    <property type="entry name" value="HTH_type_WhiA"/>
    <property type="match status" value="1"/>
</dbReference>
<dbReference type="GeneID" id="78412603"/>
<feature type="domain" description="DOD-type homing endonuclease" evidence="5">
    <location>
        <begin position="122"/>
        <end position="182"/>
    </location>
</feature>
<dbReference type="PANTHER" id="PTHR37307:SF1">
    <property type="entry name" value="CELL DIVISION PROTEIN WHIA-RELATED"/>
    <property type="match status" value="1"/>
</dbReference>
<dbReference type="GO" id="GO:0003677">
    <property type="term" value="F:DNA binding"/>
    <property type="evidence" value="ECO:0007669"/>
    <property type="project" value="UniProtKB-UniRule"/>
</dbReference>
<evidence type="ECO:0000256" key="3">
    <source>
        <dbReference type="ARBA" id="ARBA00023306"/>
    </source>
</evidence>
<comment type="similarity">
    <text evidence="4">Belongs to the WhiA family.</text>
</comment>
<dbReference type="InterPro" id="IPR004042">
    <property type="entry name" value="Intein_endonuc_central"/>
</dbReference>
<dbReference type="InterPro" id="IPR027434">
    <property type="entry name" value="Homing_endonucl"/>
</dbReference>
<keyword evidence="1 4" id="KW-0132">Cell division</keyword>
<evidence type="ECO:0000313" key="6">
    <source>
        <dbReference type="EMBL" id="EEW36640.1"/>
    </source>
</evidence>
<keyword evidence="3 4" id="KW-0131">Cell cycle</keyword>
<evidence type="ECO:0000313" key="7">
    <source>
        <dbReference type="Proteomes" id="UP000005926"/>
    </source>
</evidence>
<dbReference type="InterPro" id="IPR003802">
    <property type="entry name" value="Sporulation_regulator_WhiA"/>
</dbReference>
<dbReference type="PANTHER" id="PTHR37307">
    <property type="entry name" value="CELL DIVISION PROTEIN WHIA-RELATED"/>
    <property type="match status" value="1"/>
</dbReference>
<evidence type="ECO:0000256" key="1">
    <source>
        <dbReference type="ARBA" id="ARBA00022618"/>
    </source>
</evidence>
<evidence type="ECO:0000256" key="4">
    <source>
        <dbReference type="HAMAP-Rule" id="MF_01420"/>
    </source>
</evidence>
<dbReference type="GO" id="GO:0051301">
    <property type="term" value="P:cell division"/>
    <property type="evidence" value="ECO:0007669"/>
    <property type="project" value="UniProtKB-UniRule"/>
</dbReference>
<proteinExistence type="inferred from homology"/>
<accession>C8NI84</accession>
<dbReference type="InterPro" id="IPR018478">
    <property type="entry name" value="Sporu_reg_WhiA_N_dom"/>
</dbReference>
<dbReference type="RefSeq" id="WP_005606146.1">
    <property type="nucleotide sequence ID" value="NZ_CP102283.1"/>
</dbReference>
<dbReference type="GO" id="GO:0004519">
    <property type="term" value="F:endonuclease activity"/>
    <property type="evidence" value="ECO:0007669"/>
    <property type="project" value="InterPro"/>
</dbReference>
<dbReference type="STRING" id="638301.HMPREF0444_1629"/>
<protein>
    <recommendedName>
        <fullName evidence="4">Probable cell division protein WhiA</fullName>
    </recommendedName>
</protein>
<dbReference type="SUPFAM" id="SSF55608">
    <property type="entry name" value="Homing endonucleases"/>
    <property type="match status" value="1"/>
</dbReference>
<keyword evidence="7" id="KW-1185">Reference proteome</keyword>
<dbReference type="NCBIfam" id="TIGR00647">
    <property type="entry name" value="DNA_bind_WhiA"/>
    <property type="match status" value="1"/>
</dbReference>
<sequence>MTKRERRNKRVSLLSFAAETKQELTQLEVQYDYSKYELAALIRMNGAVGILNRQLILNIQTENAAIARRIYILLKKYYQVESELLVRRKMKLKKNNVYIVRLKHGTEEILEDLNIKSSGLFNMRVPENIRDDEEKMRAYLRGAFLAGGSINDPKTSRYHLEIYSIYEEHNDDICQMMNAFGLNARTIERRKGYITYLKEAEKIADFLAVIHASNAMLHFEDIRIIRDMRNTANRLVNCENANINKVVNAATRQIEEIQYIEDTVGLDSLPDKLSEIAKIRLENPEISLKELGEMLPSGPISKSGVNHRLRKISEFAQNLKEEKSN</sequence>
<dbReference type="Proteomes" id="UP000005926">
    <property type="component" value="Unassembled WGS sequence"/>
</dbReference>
<gene>
    <name evidence="4" type="primary">whiA</name>
    <name evidence="6" type="ORF">HMPREF0444_1629</name>
</gene>
<dbReference type="InterPro" id="IPR023054">
    <property type="entry name" value="Sporulation_regulator_WhiA_C"/>
</dbReference>
<dbReference type="eggNOG" id="COG1481">
    <property type="taxonomic scope" value="Bacteria"/>
</dbReference>
<evidence type="ECO:0000259" key="5">
    <source>
        <dbReference type="PROSITE" id="PS50819"/>
    </source>
</evidence>
<dbReference type="GO" id="GO:0043937">
    <property type="term" value="P:regulation of sporulation"/>
    <property type="evidence" value="ECO:0007669"/>
    <property type="project" value="InterPro"/>
</dbReference>
<dbReference type="EMBL" id="ACKZ01000026">
    <property type="protein sequence ID" value="EEW36640.1"/>
    <property type="molecule type" value="Genomic_DNA"/>
</dbReference>
<dbReference type="Pfam" id="PF02650">
    <property type="entry name" value="HTH_WhiA"/>
    <property type="match status" value="1"/>
</dbReference>
<comment type="function">
    <text evidence="4">Involved in cell division and chromosome segregation.</text>
</comment>